<dbReference type="GO" id="GO:0046872">
    <property type="term" value="F:metal ion binding"/>
    <property type="evidence" value="ECO:0007669"/>
    <property type="project" value="UniProtKB-KW"/>
</dbReference>
<keyword evidence="7" id="KW-0501">Molybdenum cofactor biosynthesis</keyword>
<feature type="domain" description="MobA-like NTP transferase" evidence="8">
    <location>
        <begin position="9"/>
        <end position="154"/>
    </location>
</feature>
<dbReference type="PANTHER" id="PTHR19136:SF81">
    <property type="entry name" value="MOLYBDENUM COFACTOR GUANYLYLTRANSFERASE"/>
    <property type="match status" value="1"/>
</dbReference>
<accession>A0A9D1WTR7</accession>
<dbReference type="Gene3D" id="3.90.550.10">
    <property type="entry name" value="Spore Coat Polysaccharide Biosynthesis Protein SpsA, Chain A"/>
    <property type="match status" value="1"/>
</dbReference>
<dbReference type="Pfam" id="PF12804">
    <property type="entry name" value="NTP_transf_3"/>
    <property type="match status" value="1"/>
</dbReference>
<dbReference type="PANTHER" id="PTHR19136">
    <property type="entry name" value="MOLYBDENUM COFACTOR GUANYLYLTRANSFERASE"/>
    <property type="match status" value="1"/>
</dbReference>
<dbReference type="InterPro" id="IPR029044">
    <property type="entry name" value="Nucleotide-diphossugar_trans"/>
</dbReference>
<comment type="caution">
    <text evidence="9">The sequence shown here is derived from an EMBL/GenBank/DDBJ whole genome shotgun (WGS) entry which is preliminary data.</text>
</comment>
<reference evidence="9" key="1">
    <citation type="journal article" date="2021" name="PeerJ">
        <title>Extensive microbial diversity within the chicken gut microbiome revealed by metagenomics and culture.</title>
        <authorList>
            <person name="Gilroy R."/>
            <person name="Ravi A."/>
            <person name="Getino M."/>
            <person name="Pursley I."/>
            <person name="Horton D.L."/>
            <person name="Alikhan N.F."/>
            <person name="Baker D."/>
            <person name="Gharbi K."/>
            <person name="Hall N."/>
            <person name="Watson M."/>
            <person name="Adriaenssens E.M."/>
            <person name="Foster-Nyarko E."/>
            <person name="Jarju S."/>
            <person name="Secka A."/>
            <person name="Antonio M."/>
            <person name="Oren A."/>
            <person name="Chaudhuri R.R."/>
            <person name="La Ragione R."/>
            <person name="Hildebrand F."/>
            <person name="Pallen M.J."/>
        </authorList>
    </citation>
    <scope>NUCLEOTIDE SEQUENCE</scope>
    <source>
        <strain evidence="9">CHK188-5543</strain>
    </source>
</reference>
<keyword evidence="1" id="KW-0963">Cytoplasm</keyword>
<evidence type="ECO:0000256" key="1">
    <source>
        <dbReference type="ARBA" id="ARBA00022490"/>
    </source>
</evidence>
<keyword evidence="6" id="KW-0342">GTP-binding</keyword>
<keyword evidence="9" id="KW-0548">Nucleotidyltransferase</keyword>
<evidence type="ECO:0000313" key="10">
    <source>
        <dbReference type="Proteomes" id="UP000886800"/>
    </source>
</evidence>
<dbReference type="GO" id="GO:0016779">
    <property type="term" value="F:nucleotidyltransferase activity"/>
    <property type="evidence" value="ECO:0007669"/>
    <property type="project" value="UniProtKB-KW"/>
</dbReference>
<keyword evidence="3" id="KW-0479">Metal-binding</keyword>
<dbReference type="EMBL" id="DXES01000143">
    <property type="protein sequence ID" value="HIX65885.1"/>
    <property type="molecule type" value="Genomic_DNA"/>
</dbReference>
<name>A0A9D1WTR7_9FIRM</name>
<protein>
    <submittedName>
        <fullName evidence="9">Molybdenum cofactor guanylyltransferase</fullName>
    </submittedName>
</protein>
<dbReference type="Proteomes" id="UP000886800">
    <property type="component" value="Unassembled WGS sequence"/>
</dbReference>
<evidence type="ECO:0000256" key="4">
    <source>
        <dbReference type="ARBA" id="ARBA00022741"/>
    </source>
</evidence>
<evidence type="ECO:0000256" key="3">
    <source>
        <dbReference type="ARBA" id="ARBA00022723"/>
    </source>
</evidence>
<evidence type="ECO:0000256" key="6">
    <source>
        <dbReference type="ARBA" id="ARBA00023134"/>
    </source>
</evidence>
<gene>
    <name evidence="9" type="ORF">H9736_06500</name>
</gene>
<evidence type="ECO:0000256" key="5">
    <source>
        <dbReference type="ARBA" id="ARBA00022842"/>
    </source>
</evidence>
<dbReference type="SUPFAM" id="SSF53448">
    <property type="entry name" value="Nucleotide-diphospho-sugar transferases"/>
    <property type="match status" value="1"/>
</dbReference>
<sequence length="202" mass="21286">MAAVAETAAAILAGGNSGRMGRDKITAPFGEGCFLTQEAEALAEFPQRYLAGGWGEGWELPGWQLVADQYPGCGPLAGVQAALAACTGRWLVACSCDLPVLGARLPRLLVAEAQPPYQAVVPVDPAGQAHPLCAIYAKELEPVARALLEAGQYRMAGLLDRAKVRYLPVSGGLGLMLTNINSPLDYRILLANSAQLPLDQLF</sequence>
<dbReference type="AlphaFoldDB" id="A0A9D1WTR7"/>
<dbReference type="GO" id="GO:0006777">
    <property type="term" value="P:Mo-molybdopterin cofactor biosynthetic process"/>
    <property type="evidence" value="ECO:0007669"/>
    <property type="project" value="UniProtKB-KW"/>
</dbReference>
<dbReference type="GO" id="GO:0005525">
    <property type="term" value="F:GTP binding"/>
    <property type="evidence" value="ECO:0007669"/>
    <property type="project" value="UniProtKB-KW"/>
</dbReference>
<evidence type="ECO:0000259" key="8">
    <source>
        <dbReference type="Pfam" id="PF12804"/>
    </source>
</evidence>
<evidence type="ECO:0000313" key="9">
    <source>
        <dbReference type="EMBL" id="HIX65885.1"/>
    </source>
</evidence>
<proteinExistence type="predicted"/>
<dbReference type="InterPro" id="IPR025877">
    <property type="entry name" value="MobA-like_NTP_Trfase"/>
</dbReference>
<organism evidence="9 10">
    <name type="scientific">Candidatus Anaerotruncus excrementipullorum</name>
    <dbReference type="NCBI Taxonomy" id="2838465"/>
    <lineage>
        <taxon>Bacteria</taxon>
        <taxon>Bacillati</taxon>
        <taxon>Bacillota</taxon>
        <taxon>Clostridia</taxon>
        <taxon>Eubacteriales</taxon>
        <taxon>Oscillospiraceae</taxon>
        <taxon>Anaerotruncus</taxon>
    </lineage>
</organism>
<reference evidence="9" key="2">
    <citation type="submission" date="2021-04" db="EMBL/GenBank/DDBJ databases">
        <authorList>
            <person name="Gilroy R."/>
        </authorList>
    </citation>
    <scope>NUCLEOTIDE SEQUENCE</scope>
    <source>
        <strain evidence="9">CHK188-5543</strain>
    </source>
</reference>
<keyword evidence="5" id="KW-0460">Magnesium</keyword>
<evidence type="ECO:0000256" key="7">
    <source>
        <dbReference type="ARBA" id="ARBA00023150"/>
    </source>
</evidence>
<keyword evidence="4" id="KW-0547">Nucleotide-binding</keyword>
<dbReference type="CDD" id="cd02503">
    <property type="entry name" value="MobA"/>
    <property type="match status" value="1"/>
</dbReference>
<dbReference type="InterPro" id="IPR013482">
    <property type="entry name" value="Molybde_CF_guanTrfase"/>
</dbReference>
<evidence type="ECO:0000256" key="2">
    <source>
        <dbReference type="ARBA" id="ARBA00022679"/>
    </source>
</evidence>
<keyword evidence="2" id="KW-0808">Transferase</keyword>